<evidence type="ECO:0000256" key="2">
    <source>
        <dbReference type="SAM" id="Phobius"/>
    </source>
</evidence>
<reference evidence="4" key="1">
    <citation type="submission" date="2025-08" db="UniProtKB">
        <authorList>
            <consortium name="RefSeq"/>
        </authorList>
    </citation>
    <scope>IDENTIFICATION</scope>
</reference>
<dbReference type="AlphaFoldDB" id="A0AB40B7T2"/>
<proteinExistence type="inferred from homology"/>
<sequence length="196" mass="22027">MGFIILQPALIFMVESRCFEMHHHHHHHQVSLWRRTTELHSKPAFLPEMRYQLRRRKWRAFALDTGEPSNNGGQDELNGDNAGLGRTRLGIIVRAAAAQLLQKLNAARKNFPMKIFLLLLGFYTANALATILGQTGDWDVLVAGVVVAAIEGIGMLMYRRTSRMPVGRLQSLVVMVNYWKAGVCLGLFVDAFKLGS</sequence>
<dbReference type="PANTHER" id="PTHR33787">
    <property type="match status" value="1"/>
</dbReference>
<organism evidence="3 4">
    <name type="scientific">Dioscorea cayennensis subsp. rotundata</name>
    <name type="common">White Guinea yam</name>
    <name type="synonym">Dioscorea rotundata</name>
    <dbReference type="NCBI Taxonomy" id="55577"/>
    <lineage>
        <taxon>Eukaryota</taxon>
        <taxon>Viridiplantae</taxon>
        <taxon>Streptophyta</taxon>
        <taxon>Embryophyta</taxon>
        <taxon>Tracheophyta</taxon>
        <taxon>Spermatophyta</taxon>
        <taxon>Magnoliopsida</taxon>
        <taxon>Liliopsida</taxon>
        <taxon>Dioscoreales</taxon>
        <taxon>Dioscoreaceae</taxon>
        <taxon>Dioscorea</taxon>
    </lineage>
</organism>
<protein>
    <submittedName>
        <fullName evidence="4">Ycf20-like protein</fullName>
    </submittedName>
</protein>
<feature type="transmembrane region" description="Helical" evidence="2">
    <location>
        <begin position="140"/>
        <end position="158"/>
    </location>
</feature>
<evidence type="ECO:0000313" key="4">
    <source>
        <dbReference type="RefSeq" id="XP_039123058.1"/>
    </source>
</evidence>
<keyword evidence="2" id="KW-1133">Transmembrane helix</keyword>
<keyword evidence="3" id="KW-1185">Reference proteome</keyword>
<accession>A0AB40B7T2</accession>
<dbReference type="Pfam" id="PF04483">
    <property type="entry name" value="DUF565"/>
    <property type="match status" value="1"/>
</dbReference>
<dbReference type="GO" id="GO:0009507">
    <property type="term" value="C:chloroplast"/>
    <property type="evidence" value="ECO:0007669"/>
    <property type="project" value="EnsemblPlants"/>
</dbReference>
<dbReference type="PANTHER" id="PTHR33787:SF4">
    <property type="entry name" value="YCF20-LIKE PROTEIN"/>
    <property type="match status" value="1"/>
</dbReference>
<dbReference type="Proteomes" id="UP001515500">
    <property type="component" value="Chromosome 4"/>
</dbReference>
<keyword evidence="2" id="KW-0472">Membrane</keyword>
<name>A0AB40B7T2_DIOCR</name>
<dbReference type="InterPro" id="IPR007572">
    <property type="entry name" value="Uncharacterised_Ycf20"/>
</dbReference>
<comment type="similarity">
    <text evidence="1">Belongs to the ycf20 family.</text>
</comment>
<keyword evidence="2" id="KW-0812">Transmembrane</keyword>
<evidence type="ECO:0000256" key="1">
    <source>
        <dbReference type="ARBA" id="ARBA00009846"/>
    </source>
</evidence>
<dbReference type="RefSeq" id="XP_039123058.1">
    <property type="nucleotide sequence ID" value="XM_039267124.1"/>
</dbReference>
<feature type="transmembrane region" description="Helical" evidence="2">
    <location>
        <begin position="115"/>
        <end position="134"/>
    </location>
</feature>
<evidence type="ECO:0000313" key="3">
    <source>
        <dbReference type="Proteomes" id="UP001515500"/>
    </source>
</evidence>
<dbReference type="GO" id="GO:0010196">
    <property type="term" value="P:nonphotochemical quenching"/>
    <property type="evidence" value="ECO:0007669"/>
    <property type="project" value="EnsemblPlants"/>
</dbReference>
<gene>
    <name evidence="4" type="primary">LOC120259511</name>
</gene>
<dbReference type="GeneID" id="120259511"/>